<keyword evidence="4" id="KW-0408">Iron</keyword>
<evidence type="ECO:0008006" key="12">
    <source>
        <dbReference type="Google" id="ProtNLM"/>
    </source>
</evidence>
<evidence type="ECO:0000259" key="9">
    <source>
        <dbReference type="SMART" id="SM01092"/>
    </source>
</evidence>
<keyword evidence="11" id="KW-1185">Reference proteome</keyword>
<organism evidence="10 11">
    <name type="scientific">Ladona fulva</name>
    <name type="common">Scarce chaser dragonfly</name>
    <name type="synonym">Libellula fulva</name>
    <dbReference type="NCBI Taxonomy" id="123851"/>
    <lineage>
        <taxon>Eukaryota</taxon>
        <taxon>Metazoa</taxon>
        <taxon>Ecdysozoa</taxon>
        <taxon>Arthropoda</taxon>
        <taxon>Hexapoda</taxon>
        <taxon>Insecta</taxon>
        <taxon>Pterygota</taxon>
        <taxon>Palaeoptera</taxon>
        <taxon>Odonata</taxon>
        <taxon>Epiprocta</taxon>
        <taxon>Anisoptera</taxon>
        <taxon>Libelluloidea</taxon>
        <taxon>Libellulidae</taxon>
        <taxon>Ladona</taxon>
    </lineage>
</organism>
<proteinExistence type="inferred from homology"/>
<accession>A0A8K0P7L1</accession>
<dbReference type="FunFam" id="3.30.365.10:FF:000001">
    <property type="entry name" value="Xanthine dehydrogenase oxidase"/>
    <property type="match status" value="1"/>
</dbReference>
<evidence type="ECO:0000259" key="8">
    <source>
        <dbReference type="SMART" id="SM01008"/>
    </source>
</evidence>
<dbReference type="EMBL" id="KZ309484">
    <property type="protein sequence ID" value="KAG8239015.1"/>
    <property type="molecule type" value="Genomic_DNA"/>
</dbReference>
<evidence type="ECO:0000256" key="1">
    <source>
        <dbReference type="ARBA" id="ARBA00001924"/>
    </source>
</evidence>
<keyword evidence="4" id="KW-0479">Metal-binding</keyword>
<dbReference type="GO" id="GO:0050660">
    <property type="term" value="F:flavin adenine dinucleotide binding"/>
    <property type="evidence" value="ECO:0007669"/>
    <property type="project" value="InterPro"/>
</dbReference>
<evidence type="ECO:0000256" key="2">
    <source>
        <dbReference type="ARBA" id="ARBA00001974"/>
    </source>
</evidence>
<evidence type="ECO:0000256" key="3">
    <source>
        <dbReference type="ARBA" id="ARBA00006849"/>
    </source>
</evidence>
<evidence type="ECO:0000256" key="7">
    <source>
        <dbReference type="ARBA" id="ARBA00034078"/>
    </source>
</evidence>
<dbReference type="Pfam" id="PF03450">
    <property type="entry name" value="CO_deh_flav_C"/>
    <property type="match status" value="1"/>
</dbReference>
<dbReference type="SUPFAM" id="SSF56003">
    <property type="entry name" value="Molybdenum cofactor-binding domain"/>
    <property type="match status" value="1"/>
</dbReference>
<sequence length="537" mass="59459">MDQSFFTGYRRNITRPDEVLLSITIPYSHKGTYFRAIKQARRRDDDIAIVNAAFNVELDEESVKVKHAVLAFGGMAPTTVEAKNTAKILQGRQIFSLLWEPSLIEDACNALVEDLPLSPDAPGGMIAYRRSLTLSMFYKYFVDIYQKLSCKDPKLEPLPENEVSAAQKMKNIHPKSSQYFQVVPNGQPIRDSVGRPIVHASAFKQATGEAVYCDDLPHFENELYLSLVLSTRAHAKIVSVDASQALELNGVHAFFSAKDLPPERNRAGPIIHDEEIFISSKKAKSLILYLARSGGGILGYAYCNPDHKKIILAEPSQKHKTQFFAAIVEMLHWFAGKQIRNVAAVGGNIMTGSPISDLNPIFIAARCKLELISTGKVTSVGQVIGAIVAENQQTAQQASKLVKICYEDLKPVIVTIEDAIKFNSYFKNFERHLSDGNIEEGFRKSDHVLNGEIHIGGQEHFYLETNCTIAVPKGEDDEMEVFSSTQNPSESQKLIAMALGVPYNRIICRTKRMGGGFGGKESRTLMSALPVAIAAHR</sequence>
<keyword evidence="6" id="KW-0411">Iron-sulfur</keyword>
<dbReference type="InterPro" id="IPR036856">
    <property type="entry name" value="Ald_Oxase/Xan_DH_a/b_sf"/>
</dbReference>
<comment type="cofactor">
    <cofactor evidence="2">
        <name>FAD</name>
        <dbReference type="ChEBI" id="CHEBI:57692"/>
    </cofactor>
</comment>
<comment type="cofactor">
    <cofactor evidence="7">
        <name>[2Fe-2S] cluster</name>
        <dbReference type="ChEBI" id="CHEBI:190135"/>
    </cofactor>
</comment>
<dbReference type="InterPro" id="IPR037165">
    <property type="entry name" value="AldOxase/xan_DH_Mopterin-bd_sf"/>
</dbReference>
<dbReference type="InterPro" id="IPR036318">
    <property type="entry name" value="FAD-bd_PCMH-like_sf"/>
</dbReference>
<dbReference type="InterPro" id="IPR000674">
    <property type="entry name" value="Ald_Oxase/Xan_DH_a/b"/>
</dbReference>
<evidence type="ECO:0000313" key="10">
    <source>
        <dbReference type="EMBL" id="KAG8239015.1"/>
    </source>
</evidence>
<dbReference type="Gene3D" id="3.30.390.50">
    <property type="entry name" value="CO dehydrogenase flavoprotein, C-terminal domain"/>
    <property type="match status" value="1"/>
</dbReference>
<dbReference type="Gene3D" id="3.90.1170.50">
    <property type="entry name" value="Aldehyde oxidase/xanthine dehydrogenase, a/b hammerhead"/>
    <property type="match status" value="1"/>
</dbReference>
<dbReference type="InterPro" id="IPR036683">
    <property type="entry name" value="CO_DH_flav_C_dom_sf"/>
</dbReference>
<evidence type="ECO:0000256" key="5">
    <source>
        <dbReference type="ARBA" id="ARBA00023002"/>
    </source>
</evidence>
<dbReference type="InterPro" id="IPR008274">
    <property type="entry name" value="AldOxase/xan_DH_MoCoBD1"/>
</dbReference>
<dbReference type="InterPro" id="IPR016208">
    <property type="entry name" value="Ald_Oxase/xanthine_DH-like"/>
</dbReference>
<dbReference type="OrthoDB" id="8300278at2759"/>
<evidence type="ECO:0000256" key="6">
    <source>
        <dbReference type="ARBA" id="ARBA00023014"/>
    </source>
</evidence>
<dbReference type="Pfam" id="PF00941">
    <property type="entry name" value="FAD_binding_5"/>
    <property type="match status" value="1"/>
</dbReference>
<comment type="cofactor">
    <cofactor evidence="1">
        <name>Mo-molybdopterin</name>
        <dbReference type="ChEBI" id="CHEBI:71302"/>
    </cofactor>
</comment>
<dbReference type="Pfam" id="PF01315">
    <property type="entry name" value="Ald_Xan_dh_C"/>
    <property type="match status" value="1"/>
</dbReference>
<evidence type="ECO:0000256" key="4">
    <source>
        <dbReference type="ARBA" id="ARBA00022714"/>
    </source>
</evidence>
<comment type="caution">
    <text evidence="10">The sequence shown here is derived from an EMBL/GenBank/DDBJ whole genome shotgun (WGS) entry which is preliminary data.</text>
</comment>
<dbReference type="SUPFAM" id="SSF55447">
    <property type="entry name" value="CO dehydrogenase flavoprotein C-terminal domain-like"/>
    <property type="match status" value="1"/>
</dbReference>
<comment type="similarity">
    <text evidence="3">Belongs to the xanthine dehydrogenase family.</text>
</comment>
<dbReference type="InterPro" id="IPR016169">
    <property type="entry name" value="FAD-bd_PCMH_sub2"/>
</dbReference>
<dbReference type="Gene3D" id="3.30.465.10">
    <property type="match status" value="1"/>
</dbReference>
<protein>
    <recommendedName>
        <fullName evidence="12">Xanthine dehydrogenase</fullName>
    </recommendedName>
</protein>
<dbReference type="Proteomes" id="UP000792457">
    <property type="component" value="Unassembled WGS sequence"/>
</dbReference>
<dbReference type="AlphaFoldDB" id="A0A8K0P7L1"/>
<feature type="domain" description="Aldehyde oxidase/xanthine dehydrogenase a/b hammerhead" evidence="8">
    <location>
        <begin position="207"/>
        <end position="275"/>
    </location>
</feature>
<dbReference type="GO" id="GO:0016491">
    <property type="term" value="F:oxidoreductase activity"/>
    <property type="evidence" value="ECO:0007669"/>
    <property type="project" value="UniProtKB-KW"/>
</dbReference>
<dbReference type="SUPFAM" id="SSF56176">
    <property type="entry name" value="FAD-binding/transporter-associated domain-like"/>
    <property type="match status" value="1"/>
</dbReference>
<dbReference type="PANTHER" id="PTHR45444">
    <property type="entry name" value="XANTHINE DEHYDROGENASE"/>
    <property type="match status" value="1"/>
</dbReference>
<gene>
    <name evidence="10" type="ORF">J437_LFUL005072</name>
</gene>
<dbReference type="PANTHER" id="PTHR45444:SF3">
    <property type="entry name" value="XANTHINE DEHYDROGENASE"/>
    <property type="match status" value="1"/>
</dbReference>
<dbReference type="SMART" id="SM01092">
    <property type="entry name" value="CO_deh_flav_C"/>
    <property type="match status" value="1"/>
</dbReference>
<dbReference type="SMART" id="SM01008">
    <property type="entry name" value="Ald_Xan_dh_C"/>
    <property type="match status" value="1"/>
</dbReference>
<dbReference type="Gene3D" id="3.30.365.10">
    <property type="entry name" value="Aldehyde oxidase/xanthine dehydrogenase, molybdopterin binding domain"/>
    <property type="match status" value="2"/>
</dbReference>
<dbReference type="GO" id="GO:0005506">
    <property type="term" value="F:iron ion binding"/>
    <property type="evidence" value="ECO:0007669"/>
    <property type="project" value="InterPro"/>
</dbReference>
<reference evidence="10" key="1">
    <citation type="submission" date="2013-04" db="EMBL/GenBank/DDBJ databases">
        <authorList>
            <person name="Qu J."/>
            <person name="Murali S.C."/>
            <person name="Bandaranaike D."/>
            <person name="Bellair M."/>
            <person name="Blankenburg K."/>
            <person name="Chao H."/>
            <person name="Dinh H."/>
            <person name="Doddapaneni H."/>
            <person name="Downs B."/>
            <person name="Dugan-Rocha S."/>
            <person name="Elkadiri S."/>
            <person name="Gnanaolivu R.D."/>
            <person name="Hernandez B."/>
            <person name="Javaid M."/>
            <person name="Jayaseelan J.C."/>
            <person name="Lee S."/>
            <person name="Li M."/>
            <person name="Ming W."/>
            <person name="Munidasa M."/>
            <person name="Muniz J."/>
            <person name="Nguyen L."/>
            <person name="Ongeri F."/>
            <person name="Osuji N."/>
            <person name="Pu L.-L."/>
            <person name="Puazo M."/>
            <person name="Qu C."/>
            <person name="Quiroz J."/>
            <person name="Raj R."/>
            <person name="Weissenberger G."/>
            <person name="Xin Y."/>
            <person name="Zou X."/>
            <person name="Han Y."/>
            <person name="Richards S."/>
            <person name="Worley K."/>
            <person name="Muzny D."/>
            <person name="Gibbs R."/>
        </authorList>
    </citation>
    <scope>NUCLEOTIDE SEQUENCE</scope>
    <source>
        <strain evidence="10">Sampled in the wild</strain>
    </source>
</reference>
<reference evidence="10" key="2">
    <citation type="submission" date="2017-10" db="EMBL/GenBank/DDBJ databases">
        <title>Ladona fulva Genome sequencing and assembly.</title>
        <authorList>
            <person name="Murali S."/>
            <person name="Richards S."/>
            <person name="Bandaranaike D."/>
            <person name="Bellair M."/>
            <person name="Blankenburg K."/>
            <person name="Chao H."/>
            <person name="Dinh H."/>
            <person name="Doddapaneni H."/>
            <person name="Dugan-Rocha S."/>
            <person name="Elkadiri S."/>
            <person name="Gnanaolivu R."/>
            <person name="Hernandez B."/>
            <person name="Skinner E."/>
            <person name="Javaid M."/>
            <person name="Lee S."/>
            <person name="Li M."/>
            <person name="Ming W."/>
            <person name="Munidasa M."/>
            <person name="Muniz J."/>
            <person name="Nguyen L."/>
            <person name="Hughes D."/>
            <person name="Osuji N."/>
            <person name="Pu L.-L."/>
            <person name="Puazo M."/>
            <person name="Qu C."/>
            <person name="Quiroz J."/>
            <person name="Raj R."/>
            <person name="Weissenberger G."/>
            <person name="Xin Y."/>
            <person name="Zou X."/>
            <person name="Han Y."/>
            <person name="Worley K."/>
            <person name="Muzny D."/>
            <person name="Gibbs R."/>
        </authorList>
    </citation>
    <scope>NUCLEOTIDE SEQUENCE</scope>
    <source>
        <strain evidence="10">Sampled in the wild</strain>
    </source>
</reference>
<dbReference type="SUPFAM" id="SSF54665">
    <property type="entry name" value="CO dehydrogenase molybdoprotein N-domain-like"/>
    <property type="match status" value="1"/>
</dbReference>
<dbReference type="Pfam" id="PF02738">
    <property type="entry name" value="MoCoBD_1"/>
    <property type="match status" value="1"/>
</dbReference>
<dbReference type="GO" id="GO:0051537">
    <property type="term" value="F:2 iron, 2 sulfur cluster binding"/>
    <property type="evidence" value="ECO:0007669"/>
    <property type="project" value="UniProtKB-KW"/>
</dbReference>
<name>A0A8K0P7L1_LADFU</name>
<evidence type="ECO:0000313" key="11">
    <source>
        <dbReference type="Proteomes" id="UP000792457"/>
    </source>
</evidence>
<keyword evidence="4" id="KW-0001">2Fe-2S</keyword>
<keyword evidence="5" id="KW-0560">Oxidoreductase</keyword>
<dbReference type="InterPro" id="IPR002346">
    <property type="entry name" value="Mopterin_DH_FAD-bd"/>
</dbReference>
<feature type="domain" description="CO dehydrogenase flavoprotein C-terminal" evidence="9">
    <location>
        <begin position="35"/>
        <end position="144"/>
    </location>
</feature>
<dbReference type="InterPro" id="IPR005107">
    <property type="entry name" value="CO_DH_flav_C"/>
</dbReference>